<proteinExistence type="inferred from homology"/>
<comment type="similarity">
    <text evidence="3">Belongs to the LptF/LptG family.</text>
</comment>
<dbReference type="KEGG" id="tao:THIAE_09150"/>
<dbReference type="eggNOG" id="COG0795">
    <property type="taxonomic scope" value="Bacteria"/>
</dbReference>
<dbReference type="STRING" id="717772.THIAE_09150"/>
<keyword evidence="8 12" id="KW-0812">Transmembrane</keyword>
<keyword evidence="10 12" id="KW-0472">Membrane</keyword>
<evidence type="ECO:0000256" key="2">
    <source>
        <dbReference type="ARBA" id="ARBA00004429"/>
    </source>
</evidence>
<evidence type="ECO:0000256" key="6">
    <source>
        <dbReference type="ARBA" id="ARBA00022475"/>
    </source>
</evidence>
<comment type="function">
    <text evidence="1">Part of the ABC transporter complex LptBFG involved in the translocation of lipopolysaccharide (LPS) from the inner membrane to the outer membrane.</text>
</comment>
<evidence type="ECO:0000313" key="13">
    <source>
        <dbReference type="EMBL" id="AHF01902.1"/>
    </source>
</evidence>
<dbReference type="EMBL" id="CP007030">
    <property type="protein sequence ID" value="AHF01902.1"/>
    <property type="molecule type" value="Genomic_DNA"/>
</dbReference>
<dbReference type="Pfam" id="PF03739">
    <property type="entry name" value="LptF_LptG"/>
    <property type="match status" value="1"/>
</dbReference>
<evidence type="ECO:0000256" key="5">
    <source>
        <dbReference type="ARBA" id="ARBA00022448"/>
    </source>
</evidence>
<evidence type="ECO:0000256" key="9">
    <source>
        <dbReference type="ARBA" id="ARBA00022989"/>
    </source>
</evidence>
<dbReference type="OrthoDB" id="9778062at2"/>
<dbReference type="FunCoup" id="W0DTX8">
    <property type="interactions" value="116"/>
</dbReference>
<feature type="transmembrane region" description="Helical" evidence="12">
    <location>
        <begin position="296"/>
        <end position="317"/>
    </location>
</feature>
<dbReference type="AlphaFoldDB" id="W0DTX8"/>
<comment type="subunit">
    <text evidence="11">Component of the lipopolysaccharide transport and assembly complex. The LptBFG transporter is composed of two ATP-binding proteins (LptB) and two transmembrane proteins (LptF and LptG).</text>
</comment>
<dbReference type="PANTHER" id="PTHR33529">
    <property type="entry name" value="SLR0882 PROTEIN-RELATED"/>
    <property type="match status" value="1"/>
</dbReference>
<dbReference type="RefSeq" id="WP_006460860.1">
    <property type="nucleotide sequence ID" value="NZ_CP007030.1"/>
</dbReference>
<feature type="transmembrane region" description="Helical" evidence="12">
    <location>
        <begin position="105"/>
        <end position="128"/>
    </location>
</feature>
<dbReference type="InterPro" id="IPR005495">
    <property type="entry name" value="LptG/LptF_permease"/>
</dbReference>
<feature type="transmembrane region" description="Helical" evidence="12">
    <location>
        <begin position="65"/>
        <end position="84"/>
    </location>
</feature>
<gene>
    <name evidence="13" type="ORF">THIAE_09150</name>
</gene>
<organism evidence="13 14">
    <name type="scientific">Thiomicrospira aerophila AL3</name>
    <dbReference type="NCBI Taxonomy" id="717772"/>
    <lineage>
        <taxon>Bacteria</taxon>
        <taxon>Pseudomonadati</taxon>
        <taxon>Pseudomonadota</taxon>
        <taxon>Gammaproteobacteria</taxon>
        <taxon>Thiotrichales</taxon>
        <taxon>Piscirickettsiaceae</taxon>
        <taxon>Thiomicrospira</taxon>
    </lineage>
</organism>
<dbReference type="InParanoid" id="W0DTX8"/>
<evidence type="ECO:0000256" key="8">
    <source>
        <dbReference type="ARBA" id="ARBA00022692"/>
    </source>
</evidence>
<dbReference type="HOGENOM" id="CLU_028799_0_1_6"/>
<keyword evidence="14" id="KW-1185">Reference proteome</keyword>
<keyword evidence="6" id="KW-1003">Cell membrane</keyword>
<accession>W0DTX8</accession>
<feature type="transmembrane region" description="Helical" evidence="12">
    <location>
        <begin position="323"/>
        <end position="345"/>
    </location>
</feature>
<evidence type="ECO:0000256" key="11">
    <source>
        <dbReference type="ARBA" id="ARBA00026081"/>
    </source>
</evidence>
<sequence>MIVRILDKYLYKELLLTLLAVLLVLLLIVFGTEATRLLAMAVEGKLPSAILGQVLLLQLPAALEMVLPLVVLLSVLIAFGRWYQDREMVVLQACAVSPGYLQQRLVWFLIPVAFSLAIISLVLTPWAVKQERELIYQATVHAPLSGLVAGRFNSLPQGQGVLYAQRIDADGQMQQVWLQQQTPAGDRLVVAPVARFEWIDNRLALVMLEGWAYEGLVRGETLRVRQFERFEGFLPALPVPNMTPRQEEMSVIELWQAGTPQAMALLQWRLVLPMSVLVLGLVAWRMSKTDPRQGRFGKIFLAIFIYILYLQLLFTFNGWVRQGIWPALPGLFVVPIVTLLLLWLLPKWRQVRRLA</sequence>
<feature type="transmembrane region" description="Helical" evidence="12">
    <location>
        <begin position="266"/>
        <end position="284"/>
    </location>
</feature>
<keyword evidence="9 12" id="KW-1133">Transmembrane helix</keyword>
<evidence type="ECO:0000256" key="12">
    <source>
        <dbReference type="SAM" id="Phobius"/>
    </source>
</evidence>
<dbReference type="GO" id="GO:0015920">
    <property type="term" value="P:lipopolysaccharide transport"/>
    <property type="evidence" value="ECO:0007669"/>
    <property type="project" value="TreeGrafter"/>
</dbReference>
<reference evidence="13 14" key="1">
    <citation type="submission" date="2013-12" db="EMBL/GenBank/DDBJ databases">
        <authorList>
            <consortium name="DOE Joint Genome Institute"/>
            <person name="Kappler U."/>
            <person name="Huntemann M."/>
            <person name="Han J."/>
            <person name="Chen A."/>
            <person name="Kyrpides N."/>
            <person name="Mavromatis K."/>
            <person name="Markowitz V."/>
            <person name="Palaniappan K."/>
            <person name="Ivanova N."/>
            <person name="Schaumberg A."/>
            <person name="Pati A."/>
            <person name="Liolios K."/>
            <person name="Nordberg H.P."/>
            <person name="Cantor M.N."/>
            <person name="Hua S.X."/>
            <person name="Woyke T."/>
        </authorList>
    </citation>
    <scope>NUCLEOTIDE SEQUENCE [LARGE SCALE GENOMIC DNA]</scope>
    <source>
        <strain evidence="14">AL2</strain>
    </source>
</reference>
<keyword evidence="5" id="KW-0813">Transport</keyword>
<evidence type="ECO:0000256" key="3">
    <source>
        <dbReference type="ARBA" id="ARBA00007725"/>
    </source>
</evidence>
<dbReference type="Proteomes" id="UP000005380">
    <property type="component" value="Chromosome"/>
</dbReference>
<evidence type="ECO:0000313" key="14">
    <source>
        <dbReference type="Proteomes" id="UP000005380"/>
    </source>
</evidence>
<evidence type="ECO:0000256" key="4">
    <source>
        <dbReference type="ARBA" id="ARBA00014213"/>
    </source>
</evidence>
<evidence type="ECO:0000256" key="7">
    <source>
        <dbReference type="ARBA" id="ARBA00022519"/>
    </source>
</evidence>
<dbReference type="GO" id="GO:0055085">
    <property type="term" value="P:transmembrane transport"/>
    <property type="evidence" value="ECO:0007669"/>
    <property type="project" value="InterPro"/>
</dbReference>
<comment type="subcellular location">
    <subcellularLocation>
        <location evidence="2">Cell inner membrane</location>
        <topology evidence="2">Multi-pass membrane protein</topology>
    </subcellularLocation>
</comment>
<dbReference type="NCBIfam" id="TIGR04407">
    <property type="entry name" value="LptF_YjgP"/>
    <property type="match status" value="1"/>
</dbReference>
<evidence type="ECO:0000256" key="10">
    <source>
        <dbReference type="ARBA" id="ARBA00023136"/>
    </source>
</evidence>
<name>W0DTX8_9GAMM</name>
<protein>
    <recommendedName>
        <fullName evidence="4">Lipopolysaccharide export system permease protein LptF</fullName>
    </recommendedName>
</protein>
<dbReference type="GO" id="GO:0043190">
    <property type="term" value="C:ATP-binding cassette (ABC) transporter complex"/>
    <property type="evidence" value="ECO:0007669"/>
    <property type="project" value="InterPro"/>
</dbReference>
<evidence type="ECO:0000256" key="1">
    <source>
        <dbReference type="ARBA" id="ARBA00002265"/>
    </source>
</evidence>
<dbReference type="PANTHER" id="PTHR33529:SF7">
    <property type="entry name" value="LIPOPOLYSACCHARIDE EXPORT SYSTEM PERMEASE PROTEIN LPTF"/>
    <property type="match status" value="1"/>
</dbReference>
<dbReference type="InterPro" id="IPR030922">
    <property type="entry name" value="LptF"/>
</dbReference>
<keyword evidence="7" id="KW-0997">Cell inner membrane</keyword>